<dbReference type="SUPFAM" id="SSF54928">
    <property type="entry name" value="RNA-binding domain, RBD"/>
    <property type="match status" value="1"/>
</dbReference>
<evidence type="ECO:0000313" key="2">
    <source>
        <dbReference type="EMBL" id="UYV76548.1"/>
    </source>
</evidence>
<sequence>MSDLEQDTETINMEVESPGKDKTSKEKIVKPGIIYLESVPNFMTVRTVRETLSGYDPNKRRIFKEGWVEFRNRKDARRTANHLHGKQVGLKRNAPYYYSLWSMKYLR</sequence>
<organism evidence="2 3">
    <name type="scientific">Cordylochernes scorpioides</name>
    <dbReference type="NCBI Taxonomy" id="51811"/>
    <lineage>
        <taxon>Eukaryota</taxon>
        <taxon>Metazoa</taxon>
        <taxon>Ecdysozoa</taxon>
        <taxon>Arthropoda</taxon>
        <taxon>Chelicerata</taxon>
        <taxon>Arachnida</taxon>
        <taxon>Pseudoscorpiones</taxon>
        <taxon>Cheliferoidea</taxon>
        <taxon>Chernetidae</taxon>
        <taxon>Cordylochernes</taxon>
    </lineage>
</organism>
<feature type="region of interest" description="Disordered" evidence="1">
    <location>
        <begin position="1"/>
        <end position="24"/>
    </location>
</feature>
<evidence type="ECO:0000256" key="1">
    <source>
        <dbReference type="SAM" id="MobiDB-lite"/>
    </source>
</evidence>
<proteinExistence type="predicted"/>
<keyword evidence="3" id="KW-1185">Reference proteome</keyword>
<accession>A0ABY6L5W3</accession>
<reference evidence="2 3" key="1">
    <citation type="submission" date="2022-01" db="EMBL/GenBank/DDBJ databases">
        <title>A chromosomal length assembly of Cordylochernes scorpioides.</title>
        <authorList>
            <person name="Zeh D."/>
            <person name="Zeh J."/>
        </authorList>
    </citation>
    <scope>NUCLEOTIDE SEQUENCE [LARGE SCALE GENOMIC DNA]</scope>
    <source>
        <strain evidence="2">IN4F17</strain>
        <tissue evidence="2">Whole Body</tissue>
    </source>
</reference>
<feature type="non-terminal residue" evidence="2">
    <location>
        <position position="1"/>
    </location>
</feature>
<dbReference type="PANTHER" id="PTHR12311">
    <property type="entry name" value="ACTIVATOR OF BASAL TRANSCRIPTION 1"/>
    <property type="match status" value="1"/>
</dbReference>
<evidence type="ECO:0000313" key="3">
    <source>
        <dbReference type="Proteomes" id="UP001235939"/>
    </source>
</evidence>
<dbReference type="Proteomes" id="UP001235939">
    <property type="component" value="Chromosome 14"/>
</dbReference>
<name>A0ABY6L5W3_9ARAC</name>
<dbReference type="EMBL" id="CP092876">
    <property type="protein sequence ID" value="UYV76548.1"/>
    <property type="molecule type" value="Genomic_DNA"/>
</dbReference>
<protein>
    <submittedName>
        <fullName evidence="2">ABT1</fullName>
    </submittedName>
</protein>
<dbReference type="PANTHER" id="PTHR12311:SF7">
    <property type="entry name" value="ACTIVATOR OF BASAL TRANSCRIPTION 1"/>
    <property type="match status" value="1"/>
</dbReference>
<dbReference type="InterPro" id="IPR039119">
    <property type="entry name" value="ABT1/Esf2"/>
</dbReference>
<gene>
    <name evidence="2" type="ORF">LAZ67_14001099</name>
</gene>
<dbReference type="InterPro" id="IPR035979">
    <property type="entry name" value="RBD_domain_sf"/>
</dbReference>